<feature type="region of interest" description="Disordered" evidence="1">
    <location>
        <begin position="269"/>
        <end position="334"/>
    </location>
</feature>
<evidence type="ECO:0000313" key="2">
    <source>
        <dbReference type="EnsemblPlants" id="HORVU.MOREX.r3.6HG0589110.1"/>
    </source>
</evidence>
<dbReference type="AlphaFoldDB" id="A0A8I7BBW7"/>
<proteinExistence type="predicted"/>
<feature type="compositionally biased region" description="Pro residues" evidence="1">
    <location>
        <begin position="115"/>
        <end position="124"/>
    </location>
</feature>
<reference evidence="2" key="3">
    <citation type="submission" date="2022-01" db="UniProtKB">
        <authorList>
            <consortium name="EnsemblPlants"/>
        </authorList>
    </citation>
    <scope>IDENTIFICATION</scope>
    <source>
        <strain evidence="2">subsp. vulgare</strain>
    </source>
</reference>
<accession>A0A8I7BBW7</accession>
<feature type="region of interest" description="Disordered" evidence="1">
    <location>
        <begin position="112"/>
        <end position="151"/>
    </location>
</feature>
<organism evidence="2 3">
    <name type="scientific">Hordeum vulgare subsp. vulgare</name>
    <name type="common">Domesticated barley</name>
    <dbReference type="NCBI Taxonomy" id="112509"/>
    <lineage>
        <taxon>Eukaryota</taxon>
        <taxon>Viridiplantae</taxon>
        <taxon>Streptophyta</taxon>
        <taxon>Embryophyta</taxon>
        <taxon>Tracheophyta</taxon>
        <taxon>Spermatophyta</taxon>
        <taxon>Magnoliopsida</taxon>
        <taxon>Liliopsida</taxon>
        <taxon>Poales</taxon>
        <taxon>Poaceae</taxon>
        <taxon>BOP clade</taxon>
        <taxon>Pooideae</taxon>
        <taxon>Triticodae</taxon>
        <taxon>Triticeae</taxon>
        <taxon>Hordeinae</taxon>
        <taxon>Hordeum</taxon>
    </lineage>
</organism>
<sequence length="334" mass="35176">MIASCTSFTLPFNQLVISVKATASGSKSVGQLSEVWVLVEDVPAELRFVPFHMAFGVLLGKPIKVDPESLTRLGPVRLRIWCADSVCLHGPVDVLPYIDGMRLRVRLEGAKAFQAPPPPPPPTPSSSEKHDDGSVGGGMNLSGGTGGGTDARFIQSEWNRLGLEVQDLLNENALKDDVQHVEILPATAVNKETAPVGTPISGVCSNMPVRTPSPSTSGIEDLTSSPARVVMAPVSKKNKSTVRKFSAKSTASSGPKTSVAGMCRRLDEDLGAASGSPPKAAPLSPSAPSLSIRTPTSMARKGRRVRDSGEPVAARAERQIAARDLPPSAEEIIH</sequence>
<dbReference type="EnsemblPlants" id="HORVU.MOREX.r3.6HG0589110.1">
    <property type="protein sequence ID" value="HORVU.MOREX.r3.6HG0589110.1"/>
    <property type="gene ID" value="HORVU.MOREX.r3.6HG0589110"/>
</dbReference>
<reference evidence="3" key="1">
    <citation type="journal article" date="2012" name="Nature">
        <title>A physical, genetic and functional sequence assembly of the barley genome.</title>
        <authorList>
            <consortium name="The International Barley Genome Sequencing Consortium"/>
            <person name="Mayer K.F."/>
            <person name="Waugh R."/>
            <person name="Brown J.W."/>
            <person name="Schulman A."/>
            <person name="Langridge P."/>
            <person name="Platzer M."/>
            <person name="Fincher G.B."/>
            <person name="Muehlbauer G.J."/>
            <person name="Sato K."/>
            <person name="Close T.J."/>
            <person name="Wise R.P."/>
            <person name="Stein N."/>
        </authorList>
    </citation>
    <scope>NUCLEOTIDE SEQUENCE [LARGE SCALE GENOMIC DNA]</scope>
    <source>
        <strain evidence="3">cv. Morex</strain>
    </source>
</reference>
<name>A0A8I7BBW7_HORVV</name>
<reference evidence="2" key="2">
    <citation type="submission" date="2020-10" db="EMBL/GenBank/DDBJ databases">
        <authorList>
            <person name="Scholz U."/>
            <person name="Mascher M."/>
            <person name="Fiebig A."/>
        </authorList>
    </citation>
    <scope>NUCLEOTIDE SEQUENCE [LARGE SCALE GENOMIC DNA]</scope>
    <source>
        <strain evidence="2">cv. Morex</strain>
    </source>
</reference>
<protein>
    <recommendedName>
        <fullName evidence="4">DUF4283 domain-containing protein</fullName>
    </recommendedName>
</protein>
<keyword evidence="3" id="KW-1185">Reference proteome</keyword>
<feature type="compositionally biased region" description="Low complexity" evidence="1">
    <location>
        <begin position="271"/>
        <end position="291"/>
    </location>
</feature>
<evidence type="ECO:0000313" key="3">
    <source>
        <dbReference type="Proteomes" id="UP000011116"/>
    </source>
</evidence>
<dbReference type="Gramene" id="HORVU.MOREX.r3.6HG0589110.1">
    <property type="protein sequence ID" value="HORVU.MOREX.r3.6HG0589110.1"/>
    <property type="gene ID" value="HORVU.MOREX.r3.6HG0589110"/>
</dbReference>
<dbReference type="PANTHER" id="PTHR33170:SF2">
    <property type="entry name" value="OS12G0531500 PROTEIN"/>
    <property type="match status" value="1"/>
</dbReference>
<dbReference type="PANTHER" id="PTHR33170">
    <property type="entry name" value="DUF4283 DOMAIN-CONTAINING PROTEIN-RELATED"/>
    <property type="match status" value="1"/>
</dbReference>
<feature type="compositionally biased region" description="Gly residues" evidence="1">
    <location>
        <begin position="134"/>
        <end position="149"/>
    </location>
</feature>
<evidence type="ECO:0000256" key="1">
    <source>
        <dbReference type="SAM" id="MobiDB-lite"/>
    </source>
</evidence>
<dbReference type="Proteomes" id="UP000011116">
    <property type="component" value="Chromosome 6H"/>
</dbReference>
<dbReference type="Gramene" id="HORVU.MOREX.r2.6HG0488290.1">
    <property type="protein sequence ID" value="HORVU.MOREX.r2.6HG0488290.1"/>
    <property type="gene ID" value="HORVU.MOREX.r2.6HG0488290"/>
</dbReference>
<feature type="compositionally biased region" description="Basic and acidic residues" evidence="1">
    <location>
        <begin position="305"/>
        <end position="321"/>
    </location>
</feature>
<evidence type="ECO:0008006" key="4">
    <source>
        <dbReference type="Google" id="ProtNLM"/>
    </source>
</evidence>